<evidence type="ECO:0000256" key="4">
    <source>
        <dbReference type="SAM" id="Phobius"/>
    </source>
</evidence>
<dbReference type="Proteomes" id="UP001633002">
    <property type="component" value="Unassembled WGS sequence"/>
</dbReference>
<dbReference type="AlphaFoldDB" id="A0ABD3GUQ5"/>
<dbReference type="GO" id="GO:0008270">
    <property type="term" value="F:zinc ion binding"/>
    <property type="evidence" value="ECO:0007669"/>
    <property type="project" value="UniProtKB-KW"/>
</dbReference>
<evidence type="ECO:0000256" key="3">
    <source>
        <dbReference type="ARBA" id="ARBA00022833"/>
    </source>
</evidence>
<gene>
    <name evidence="6" type="ORF">R1sor_000408</name>
</gene>
<feature type="domain" description="RING-CH-type" evidence="5">
    <location>
        <begin position="78"/>
        <end position="139"/>
    </location>
</feature>
<name>A0ABD3GUQ5_9MARC</name>
<feature type="transmembrane region" description="Helical" evidence="4">
    <location>
        <begin position="188"/>
        <end position="209"/>
    </location>
</feature>
<reference evidence="6 7" key="1">
    <citation type="submission" date="2024-09" db="EMBL/GenBank/DDBJ databases">
        <title>Chromosome-scale assembly of Riccia sorocarpa.</title>
        <authorList>
            <person name="Paukszto L."/>
        </authorList>
    </citation>
    <scope>NUCLEOTIDE SEQUENCE [LARGE SCALE GENOMIC DNA]</scope>
    <source>
        <strain evidence="6">LP-2024</strain>
        <tissue evidence="6">Aerial parts of the thallus</tissue>
    </source>
</reference>
<evidence type="ECO:0000256" key="2">
    <source>
        <dbReference type="ARBA" id="ARBA00022771"/>
    </source>
</evidence>
<dbReference type="PANTHER" id="PTHR46214:SF8">
    <property type="entry name" value="RING_FYVE_PHD ZINC FINGER SUPERFAMILY PROTEIN"/>
    <property type="match status" value="1"/>
</dbReference>
<dbReference type="PROSITE" id="PS51292">
    <property type="entry name" value="ZF_RING_CH"/>
    <property type="match status" value="1"/>
</dbReference>
<dbReference type="SUPFAM" id="SSF57850">
    <property type="entry name" value="RING/U-box"/>
    <property type="match status" value="1"/>
</dbReference>
<organism evidence="6 7">
    <name type="scientific">Riccia sorocarpa</name>
    <dbReference type="NCBI Taxonomy" id="122646"/>
    <lineage>
        <taxon>Eukaryota</taxon>
        <taxon>Viridiplantae</taxon>
        <taxon>Streptophyta</taxon>
        <taxon>Embryophyta</taxon>
        <taxon>Marchantiophyta</taxon>
        <taxon>Marchantiopsida</taxon>
        <taxon>Marchantiidae</taxon>
        <taxon>Marchantiales</taxon>
        <taxon>Ricciaceae</taxon>
        <taxon>Riccia</taxon>
    </lineage>
</organism>
<dbReference type="InterPro" id="IPR011016">
    <property type="entry name" value="Znf_RING-CH"/>
</dbReference>
<dbReference type="SMART" id="SM00744">
    <property type="entry name" value="RINGv"/>
    <property type="match status" value="1"/>
</dbReference>
<keyword evidence="3" id="KW-0862">Zinc</keyword>
<sequence>MAILNMVPAELSGPLSTHSDTGIRQQQTENHHLNDGPGEEALKSDVDCHTISVVATKAEMELDVYSYKSTSSCPSTRSVSSCEFFCRICQLQHSEEAVVELGCQCRGELALAHLRCMEQWFGNKGTNMCEVCQQVAVNVPPELSVIQPTQDFWIWSALTGTRGGSRTERNGNGEEFAPWQVAPQFHPFSAALLILSVLLLFDGLIFIMLRGTPLPARIGVGALLVGGFVATVRLVVLEICRRRQIERALRQISGEPRVAPVPTTGNVTTIGDLDFMFVKQELGYC</sequence>
<evidence type="ECO:0000313" key="7">
    <source>
        <dbReference type="Proteomes" id="UP001633002"/>
    </source>
</evidence>
<dbReference type="Pfam" id="PF12906">
    <property type="entry name" value="RINGv"/>
    <property type="match status" value="1"/>
</dbReference>
<accession>A0ABD3GUQ5</accession>
<keyword evidence="2" id="KW-0863">Zinc-finger</keyword>
<keyword evidence="7" id="KW-1185">Reference proteome</keyword>
<keyword evidence="1" id="KW-0479">Metal-binding</keyword>
<dbReference type="PANTHER" id="PTHR46214">
    <property type="entry name" value="ZINC FINGER, RING-CH-TYPE"/>
    <property type="match status" value="1"/>
</dbReference>
<keyword evidence="4" id="KW-0812">Transmembrane</keyword>
<dbReference type="EMBL" id="JBJQOH010000006">
    <property type="protein sequence ID" value="KAL3682386.1"/>
    <property type="molecule type" value="Genomic_DNA"/>
</dbReference>
<comment type="caution">
    <text evidence="6">The sequence shown here is derived from an EMBL/GenBank/DDBJ whole genome shotgun (WGS) entry which is preliminary data.</text>
</comment>
<proteinExistence type="predicted"/>
<protein>
    <recommendedName>
        <fullName evidence="5">RING-CH-type domain-containing protein</fullName>
    </recommendedName>
</protein>
<keyword evidence="4" id="KW-1133">Transmembrane helix</keyword>
<evidence type="ECO:0000256" key="1">
    <source>
        <dbReference type="ARBA" id="ARBA00022723"/>
    </source>
</evidence>
<dbReference type="InterPro" id="IPR013083">
    <property type="entry name" value="Znf_RING/FYVE/PHD"/>
</dbReference>
<evidence type="ECO:0000313" key="6">
    <source>
        <dbReference type="EMBL" id="KAL3682386.1"/>
    </source>
</evidence>
<dbReference type="Gene3D" id="3.30.40.10">
    <property type="entry name" value="Zinc/RING finger domain, C3HC4 (zinc finger)"/>
    <property type="match status" value="1"/>
</dbReference>
<keyword evidence="4" id="KW-0472">Membrane</keyword>
<feature type="transmembrane region" description="Helical" evidence="4">
    <location>
        <begin position="221"/>
        <end position="240"/>
    </location>
</feature>
<evidence type="ECO:0000259" key="5">
    <source>
        <dbReference type="PROSITE" id="PS51292"/>
    </source>
</evidence>